<keyword evidence="2" id="KW-1185">Reference proteome</keyword>
<name>A0ACC1KJ08_9FUNG</name>
<dbReference type="Proteomes" id="UP001140066">
    <property type="component" value="Unassembled WGS sequence"/>
</dbReference>
<organism evidence="1 2">
    <name type="scientific">Coemansia linderi</name>
    <dbReference type="NCBI Taxonomy" id="2663919"/>
    <lineage>
        <taxon>Eukaryota</taxon>
        <taxon>Fungi</taxon>
        <taxon>Fungi incertae sedis</taxon>
        <taxon>Zoopagomycota</taxon>
        <taxon>Kickxellomycotina</taxon>
        <taxon>Kickxellomycetes</taxon>
        <taxon>Kickxellales</taxon>
        <taxon>Kickxellaceae</taxon>
        <taxon>Coemansia</taxon>
    </lineage>
</organism>
<accession>A0ACC1KJ08</accession>
<comment type="caution">
    <text evidence="1">The sequence shown here is derived from an EMBL/GenBank/DDBJ whole genome shotgun (WGS) entry which is preliminary data.</text>
</comment>
<keyword evidence="1" id="KW-0808">Transferase</keyword>
<dbReference type="EMBL" id="JANBUK010000358">
    <property type="protein sequence ID" value="KAJ2790318.1"/>
    <property type="molecule type" value="Genomic_DNA"/>
</dbReference>
<reference evidence="1" key="1">
    <citation type="submission" date="2022-07" db="EMBL/GenBank/DDBJ databases">
        <title>Phylogenomic reconstructions and comparative analyses of Kickxellomycotina fungi.</title>
        <authorList>
            <person name="Reynolds N.K."/>
            <person name="Stajich J.E."/>
            <person name="Barry K."/>
            <person name="Grigoriev I.V."/>
            <person name="Crous P."/>
            <person name="Smith M.E."/>
        </authorList>
    </citation>
    <scope>NUCLEOTIDE SEQUENCE</scope>
    <source>
        <strain evidence="1">BCRC 34191</strain>
    </source>
</reference>
<dbReference type="EC" id="2.5.1.60" evidence="1"/>
<gene>
    <name evidence="1" type="primary">BET4</name>
    <name evidence="1" type="ORF">GGI18_001876</name>
</gene>
<protein>
    <submittedName>
        <fullName evidence="1">Rab geranylgeranyltransferase</fullName>
        <ecNumber evidence="1">2.5.1.60</ecNumber>
    </submittedName>
</protein>
<evidence type="ECO:0000313" key="2">
    <source>
        <dbReference type="Proteomes" id="UP001140066"/>
    </source>
</evidence>
<sequence length="324" mass="38040">MHGRRRQALREPSVDEKEQNRQRVEKYCTLNTSVMNLRAQSVFTAPALDLTKRLLELNTELHTVWNYRRTILTHLDTWQDPTERQRVLESELDFLFDIIKKNIKSYWMWNHRVWTLNSMPQADWQRELALVARLLELDARNFHGWDYRRFVVSHMDDMDVAEFAFTTEQINRDCANHSAWHNRSKLLPGVLAKSGNVAEMLATEQSLVLNAIYTDPDDQNAWLYHEWLVSIQTSDEDRLRMLRDKVAAIRELLELEDGDDASSKRPLIELVDALAAIDKLEAVAEEERRECLDTLHRLKSIDGGHAGQYTDMIQMLGKRWELVK</sequence>
<proteinExistence type="predicted"/>
<evidence type="ECO:0000313" key="1">
    <source>
        <dbReference type="EMBL" id="KAJ2790318.1"/>
    </source>
</evidence>